<dbReference type="AlphaFoldDB" id="A0A1F6CQH6"/>
<evidence type="ECO:0000313" key="2">
    <source>
        <dbReference type="Proteomes" id="UP000176445"/>
    </source>
</evidence>
<dbReference type="EMBL" id="MFKW01000029">
    <property type="protein sequence ID" value="OGG51403.1"/>
    <property type="molecule type" value="Genomic_DNA"/>
</dbReference>
<organism evidence="1 2">
    <name type="scientific">Candidatus Kaiserbacteria bacterium RIFCSPHIGHO2_01_FULL_54_36b</name>
    <dbReference type="NCBI Taxonomy" id="1798483"/>
    <lineage>
        <taxon>Bacteria</taxon>
        <taxon>Candidatus Kaiseribacteriota</taxon>
    </lineage>
</organism>
<comment type="caution">
    <text evidence="1">The sequence shown here is derived from an EMBL/GenBank/DDBJ whole genome shotgun (WGS) entry which is preliminary data.</text>
</comment>
<reference evidence="1 2" key="1">
    <citation type="journal article" date="2016" name="Nat. Commun.">
        <title>Thousands of microbial genomes shed light on interconnected biogeochemical processes in an aquifer system.</title>
        <authorList>
            <person name="Anantharaman K."/>
            <person name="Brown C.T."/>
            <person name="Hug L.A."/>
            <person name="Sharon I."/>
            <person name="Castelle C.J."/>
            <person name="Probst A.J."/>
            <person name="Thomas B.C."/>
            <person name="Singh A."/>
            <person name="Wilkins M.J."/>
            <person name="Karaoz U."/>
            <person name="Brodie E.L."/>
            <person name="Williams K.H."/>
            <person name="Hubbard S.S."/>
            <person name="Banfield J.F."/>
        </authorList>
    </citation>
    <scope>NUCLEOTIDE SEQUENCE [LARGE SCALE GENOMIC DNA]</scope>
</reference>
<dbReference type="Proteomes" id="UP000176445">
    <property type="component" value="Unassembled WGS sequence"/>
</dbReference>
<sequence>MYATIFVMRKKTTLKEVGEMLTHVVKHMATKEDVREIVKKELKPIETRLAAVEGKVSGIDRRLDAEAMRRDDEKIPARVATIEKKVFGASQAPIRR</sequence>
<name>A0A1F6CQH6_9BACT</name>
<evidence type="ECO:0000313" key="1">
    <source>
        <dbReference type="EMBL" id="OGG51403.1"/>
    </source>
</evidence>
<gene>
    <name evidence="1" type="ORF">A2704_03480</name>
</gene>
<proteinExistence type="predicted"/>
<accession>A0A1F6CQH6</accession>
<protein>
    <submittedName>
        <fullName evidence="1">Uncharacterized protein</fullName>
    </submittedName>
</protein>